<sequence length="508" mass="56213">MADGLREEMLRLQLNNRSDLASTSANHAAAAAAADFDAADYERDSDTDVGVAADTDPEDGDSGVPVLDLPLRPSQVGESGDVFFKRLDELVPPPDHGLTICTAGQNTRYYCLSFVDCEFDSAGMTTFAGCQYNFVSFEGCTFKGINHFVNSVGDQVSYKKCTFDDHWETNFEYRSGNEVVGRTFKNSRLDGDPAEANRKINMVEEQERELEYLSKHPRPPPGIHTVDDRGNDKSAGRGIVIKENRKHELYREVYFIDCIFNPDKPTVFDNCVLDGVTFKNCYFSGTRFQNFCAKGLKAINCSFTDCEYVNIERPPGEQLRGRTLNGSKNTGESVPEALIETLREKQGQKAWVLADEEDGNYTHKKAEPAKGIVIKDNVPLAPHQKKEDQPPPATAAKEEEQWDFATKGKGKGRAVEPGDEPVDESKKSGGTTPAAPATPDPPAEEAAPALAPTVFKTFNFEEDPETREETVVTDIADIPQAGNRRGPGFRYRHNPRLEPFYAIGRQMG</sequence>
<feature type="region of interest" description="Disordered" evidence="1">
    <location>
        <begin position="45"/>
        <end position="66"/>
    </location>
</feature>
<dbReference type="Gene3D" id="2.160.20.80">
    <property type="entry name" value="E3 ubiquitin-protein ligase SopA"/>
    <property type="match status" value="1"/>
</dbReference>
<evidence type="ECO:0000313" key="2">
    <source>
        <dbReference type="EMBL" id="KAK4504961.1"/>
    </source>
</evidence>
<reference evidence="2 3" key="1">
    <citation type="journal article" date="2023" name="G3 (Bethesda)">
        <title>A chromosome-level genome assembly of Zasmidium syzygii isolated from banana leaves.</title>
        <authorList>
            <person name="van Westerhoven A.C."/>
            <person name="Mehrabi R."/>
            <person name="Talebi R."/>
            <person name="Steentjes M.B.F."/>
            <person name="Corcolon B."/>
            <person name="Chong P.A."/>
            <person name="Kema G.H.J."/>
            <person name="Seidl M.F."/>
        </authorList>
    </citation>
    <scope>NUCLEOTIDE SEQUENCE [LARGE SCALE GENOMIC DNA]</scope>
    <source>
        <strain evidence="2 3">P124</strain>
    </source>
</reference>
<feature type="compositionally biased region" description="Basic and acidic residues" evidence="1">
    <location>
        <begin position="225"/>
        <end position="235"/>
    </location>
</feature>
<accession>A0ABR0ETM0</accession>
<keyword evidence="3" id="KW-1185">Reference proteome</keyword>
<name>A0ABR0ETM0_ZASCE</name>
<feature type="region of interest" description="Disordered" evidence="1">
    <location>
        <begin position="362"/>
        <end position="450"/>
    </location>
</feature>
<comment type="caution">
    <text evidence="2">The sequence shown here is derived from an EMBL/GenBank/DDBJ whole genome shotgun (WGS) entry which is preliminary data.</text>
</comment>
<dbReference type="SUPFAM" id="SSF141571">
    <property type="entry name" value="Pentapeptide repeat-like"/>
    <property type="match status" value="1"/>
</dbReference>
<organism evidence="2 3">
    <name type="scientific">Zasmidium cellare</name>
    <name type="common">Wine cellar mold</name>
    <name type="synonym">Racodium cellare</name>
    <dbReference type="NCBI Taxonomy" id="395010"/>
    <lineage>
        <taxon>Eukaryota</taxon>
        <taxon>Fungi</taxon>
        <taxon>Dikarya</taxon>
        <taxon>Ascomycota</taxon>
        <taxon>Pezizomycotina</taxon>
        <taxon>Dothideomycetes</taxon>
        <taxon>Dothideomycetidae</taxon>
        <taxon>Mycosphaerellales</taxon>
        <taxon>Mycosphaerellaceae</taxon>
        <taxon>Zasmidium</taxon>
    </lineage>
</organism>
<gene>
    <name evidence="2" type="ORF">PRZ48_002924</name>
</gene>
<proteinExistence type="predicted"/>
<evidence type="ECO:0000313" key="3">
    <source>
        <dbReference type="Proteomes" id="UP001305779"/>
    </source>
</evidence>
<feature type="region of interest" description="Disordered" evidence="1">
    <location>
        <begin position="214"/>
        <end position="235"/>
    </location>
</feature>
<evidence type="ECO:0000256" key="1">
    <source>
        <dbReference type="SAM" id="MobiDB-lite"/>
    </source>
</evidence>
<dbReference type="Proteomes" id="UP001305779">
    <property type="component" value="Unassembled WGS sequence"/>
</dbReference>
<protein>
    <submittedName>
        <fullName evidence="2">Uncharacterized protein</fullName>
    </submittedName>
</protein>
<dbReference type="EMBL" id="JAXOVC010000002">
    <property type="protein sequence ID" value="KAK4504961.1"/>
    <property type="molecule type" value="Genomic_DNA"/>
</dbReference>